<dbReference type="InterPro" id="IPR036770">
    <property type="entry name" value="Ankyrin_rpt-contain_sf"/>
</dbReference>
<dbReference type="GeneID" id="85445085"/>
<keyword evidence="2 3" id="KW-0040">ANK repeat</keyword>
<dbReference type="PANTHER" id="PTHR24198:SF165">
    <property type="entry name" value="ANKYRIN REPEAT-CONTAINING PROTEIN-RELATED"/>
    <property type="match status" value="1"/>
</dbReference>
<reference evidence="4" key="1">
    <citation type="submission" date="2021-06" db="EMBL/GenBank/DDBJ databases">
        <title>Comparative genomics, transcriptomics and evolutionary studies reveal genomic signatures of adaptation to plant cell wall in hemibiotrophic fungi.</title>
        <authorList>
            <consortium name="DOE Joint Genome Institute"/>
            <person name="Baroncelli R."/>
            <person name="Diaz J.F."/>
            <person name="Benocci T."/>
            <person name="Peng M."/>
            <person name="Battaglia E."/>
            <person name="Haridas S."/>
            <person name="Andreopoulos W."/>
            <person name="Labutti K."/>
            <person name="Pangilinan J."/>
            <person name="Floch G.L."/>
            <person name="Makela M.R."/>
            <person name="Henrissat B."/>
            <person name="Grigoriev I.V."/>
            <person name="Crouch J.A."/>
            <person name="De Vries R.P."/>
            <person name="Sukno S.A."/>
            <person name="Thon M.R."/>
        </authorList>
    </citation>
    <scope>NUCLEOTIDE SEQUENCE</scope>
    <source>
        <strain evidence="4">CBS 125086</strain>
    </source>
</reference>
<dbReference type="InterPro" id="IPR002110">
    <property type="entry name" value="Ankyrin_rpt"/>
</dbReference>
<sequence length="347" mass="37330">MAGCDLLLDLGARINLYGVRGKNALQAASSRMELLLVQFLLDQGADVNAPAHDDGGRTALQAALEHGYDDIVKCLLDAKADVRAPPAKQRGMTVLEAFAHQHLTIFSTRALDFNMVPGFRDWLSRGAPINRPDGDHGNVLHLLIRNHLKPIIECLDIALQAGARIEDKDRFSRGQKTPLQVAAEVGDIGAVRLLLNYGAQINAPPDDEFGRTALTGGITALQGAAISGNINIAKQLLDHGADVNAAPAVEEGRTAIEGAAEHGRLDMVRFLISAGAVGDTEKGFSRAIELAEDENHFTVADFLRDQQDLSAGFSTEMDDMLGGDIFSPVPMQGFVLSDENWANFTFQ</sequence>
<dbReference type="RefSeq" id="XP_060417563.1">
    <property type="nucleotide sequence ID" value="XM_060560845.1"/>
</dbReference>
<keyword evidence="1" id="KW-0677">Repeat</keyword>
<gene>
    <name evidence="4" type="ORF">LY79DRAFT_587941</name>
</gene>
<feature type="repeat" description="ANK" evidence="3">
    <location>
        <begin position="55"/>
        <end position="87"/>
    </location>
</feature>
<dbReference type="PRINTS" id="PR01415">
    <property type="entry name" value="ANKYRIN"/>
</dbReference>
<evidence type="ECO:0000313" key="5">
    <source>
        <dbReference type="Proteomes" id="UP001230504"/>
    </source>
</evidence>
<evidence type="ECO:0000256" key="1">
    <source>
        <dbReference type="ARBA" id="ARBA00022737"/>
    </source>
</evidence>
<dbReference type="Gene3D" id="1.25.40.20">
    <property type="entry name" value="Ankyrin repeat-containing domain"/>
    <property type="match status" value="3"/>
</dbReference>
<dbReference type="PROSITE" id="PS50297">
    <property type="entry name" value="ANK_REP_REGION"/>
    <property type="match status" value="5"/>
</dbReference>
<feature type="repeat" description="ANK" evidence="3">
    <location>
        <begin position="174"/>
        <end position="206"/>
    </location>
</feature>
<keyword evidence="5" id="KW-1185">Reference proteome</keyword>
<comment type="caution">
    <text evidence="4">The sequence shown here is derived from an EMBL/GenBank/DDBJ whole genome shotgun (WGS) entry which is preliminary data.</text>
</comment>
<organism evidence="4 5">
    <name type="scientific">Colletotrichum navitas</name>
    <dbReference type="NCBI Taxonomy" id="681940"/>
    <lineage>
        <taxon>Eukaryota</taxon>
        <taxon>Fungi</taxon>
        <taxon>Dikarya</taxon>
        <taxon>Ascomycota</taxon>
        <taxon>Pezizomycotina</taxon>
        <taxon>Sordariomycetes</taxon>
        <taxon>Hypocreomycetidae</taxon>
        <taxon>Glomerellales</taxon>
        <taxon>Glomerellaceae</taxon>
        <taxon>Colletotrichum</taxon>
        <taxon>Colletotrichum graminicola species complex</taxon>
    </lineage>
</organism>
<feature type="repeat" description="ANK" evidence="3">
    <location>
        <begin position="20"/>
        <end position="52"/>
    </location>
</feature>
<evidence type="ECO:0000313" key="4">
    <source>
        <dbReference type="EMBL" id="KAK1596710.1"/>
    </source>
</evidence>
<dbReference type="Pfam" id="PF12796">
    <property type="entry name" value="Ank_2"/>
    <property type="match status" value="2"/>
</dbReference>
<dbReference type="PROSITE" id="PS50088">
    <property type="entry name" value="ANK_REPEAT"/>
    <property type="match status" value="5"/>
</dbReference>
<dbReference type="SUPFAM" id="SSF48403">
    <property type="entry name" value="Ankyrin repeat"/>
    <property type="match status" value="1"/>
</dbReference>
<evidence type="ECO:0000256" key="3">
    <source>
        <dbReference type="PROSITE-ProRule" id="PRU00023"/>
    </source>
</evidence>
<dbReference type="PANTHER" id="PTHR24198">
    <property type="entry name" value="ANKYRIN REPEAT AND PROTEIN KINASE DOMAIN-CONTAINING PROTEIN"/>
    <property type="match status" value="1"/>
</dbReference>
<dbReference type="SMART" id="SM00248">
    <property type="entry name" value="ANK"/>
    <property type="match status" value="5"/>
</dbReference>
<proteinExistence type="predicted"/>
<protein>
    <submittedName>
        <fullName evidence="4">Ankyrin repeat-containing domain protein</fullName>
    </submittedName>
</protein>
<accession>A0AAD8Q6M2</accession>
<evidence type="ECO:0000256" key="2">
    <source>
        <dbReference type="ARBA" id="ARBA00023043"/>
    </source>
</evidence>
<name>A0AAD8Q6M2_9PEZI</name>
<dbReference type="EMBL" id="JAHLJV010000011">
    <property type="protein sequence ID" value="KAK1596710.1"/>
    <property type="molecule type" value="Genomic_DNA"/>
</dbReference>
<dbReference type="AlphaFoldDB" id="A0AAD8Q6M2"/>
<feature type="repeat" description="ANK" evidence="3">
    <location>
        <begin position="251"/>
        <end position="276"/>
    </location>
</feature>
<dbReference type="Proteomes" id="UP001230504">
    <property type="component" value="Unassembled WGS sequence"/>
</dbReference>
<feature type="repeat" description="ANK" evidence="3">
    <location>
        <begin position="216"/>
        <end position="248"/>
    </location>
</feature>